<dbReference type="Gene3D" id="1.25.40.340">
    <property type="match status" value="1"/>
</dbReference>
<reference evidence="4 5" key="1">
    <citation type="submission" date="2016-03" db="EMBL/GenBank/DDBJ databases">
        <title>Genome sequence of Nesiotobacter sp. nov., a moderately halophilic alphaproteobacterium isolated from the Yellow Sea, China.</title>
        <authorList>
            <person name="Zhang G."/>
            <person name="Zhang R."/>
        </authorList>
    </citation>
    <scope>NUCLEOTIDE SEQUENCE [LARGE SCALE GENOMIC DNA]</scope>
    <source>
        <strain evidence="4 5">WB1-6</strain>
    </source>
</reference>
<comment type="caution">
    <text evidence="4">The sequence shown here is derived from an EMBL/GenBank/DDBJ whole genome shotgun (WGS) entry which is preliminary data.</text>
</comment>
<dbReference type="SMART" id="SM01120">
    <property type="entry name" value="Dak2"/>
    <property type="match status" value="1"/>
</dbReference>
<proteinExistence type="predicted"/>
<dbReference type="InterPro" id="IPR050861">
    <property type="entry name" value="Dihydroxyacetone_Kinase"/>
</dbReference>
<keyword evidence="5" id="KW-1185">Reference proteome</keyword>
<dbReference type="GO" id="GO:0005829">
    <property type="term" value="C:cytosol"/>
    <property type="evidence" value="ECO:0007669"/>
    <property type="project" value="TreeGrafter"/>
</dbReference>
<protein>
    <submittedName>
        <fullName evidence="4">Dihydroxyacetone kinase</fullName>
    </submittedName>
</protein>
<dbReference type="AlphaFoldDB" id="A0A1U7JCF3"/>
<dbReference type="InterPro" id="IPR036117">
    <property type="entry name" value="DhaL_dom_sf"/>
</dbReference>
<dbReference type="InterPro" id="IPR012737">
    <property type="entry name" value="DhaK_L_YcgS"/>
</dbReference>
<organism evidence="4 5">
    <name type="scientific">Pseudovibrio exalbescens</name>
    <dbReference type="NCBI Taxonomy" id="197461"/>
    <lineage>
        <taxon>Bacteria</taxon>
        <taxon>Pseudomonadati</taxon>
        <taxon>Pseudomonadota</taxon>
        <taxon>Alphaproteobacteria</taxon>
        <taxon>Hyphomicrobiales</taxon>
        <taxon>Stappiaceae</taxon>
        <taxon>Pseudovibrio</taxon>
    </lineage>
</organism>
<name>A0A1U7JCF3_9HYPH</name>
<evidence type="ECO:0000259" key="3">
    <source>
        <dbReference type="PROSITE" id="PS51480"/>
    </source>
</evidence>
<dbReference type="GO" id="GO:0004371">
    <property type="term" value="F:glycerone kinase activity"/>
    <property type="evidence" value="ECO:0007669"/>
    <property type="project" value="InterPro"/>
</dbReference>
<dbReference type="STRING" id="197461.A3843_18840"/>
<dbReference type="OrthoDB" id="9800291at2"/>
<dbReference type="GO" id="GO:0019563">
    <property type="term" value="P:glycerol catabolic process"/>
    <property type="evidence" value="ECO:0007669"/>
    <property type="project" value="TreeGrafter"/>
</dbReference>
<keyword evidence="1" id="KW-0808">Transferase</keyword>
<evidence type="ECO:0000256" key="1">
    <source>
        <dbReference type="ARBA" id="ARBA00022679"/>
    </source>
</evidence>
<accession>A0A1U7JCF3</accession>
<evidence type="ECO:0000313" key="5">
    <source>
        <dbReference type="Proteomes" id="UP000185783"/>
    </source>
</evidence>
<dbReference type="NCBIfam" id="TIGR02365">
    <property type="entry name" value="dha_L_ycgS"/>
    <property type="match status" value="1"/>
</dbReference>
<feature type="domain" description="DhaL" evidence="3">
    <location>
        <begin position="6"/>
        <end position="141"/>
    </location>
</feature>
<sequence>MTVTKDHILGWLKACAAEFAAQQDYLTDLDREIGDADHGLNMNRGFAKVMEKLPTFEAQPIGGIMKGVGMTLMSSIGGASGPLYGTFFIRAATSTATKEELDLAELIKMLEDGTAGVVMRGKAEPGDKTMCDVWWPVMKAA</sequence>
<dbReference type="SUPFAM" id="SSF101473">
    <property type="entry name" value="DhaL-like"/>
    <property type="match status" value="1"/>
</dbReference>
<gene>
    <name evidence="4" type="ORF">A3843_18840</name>
</gene>
<dbReference type="PANTHER" id="PTHR28629">
    <property type="entry name" value="TRIOKINASE/FMN CYCLASE"/>
    <property type="match status" value="1"/>
</dbReference>
<dbReference type="Proteomes" id="UP000185783">
    <property type="component" value="Unassembled WGS sequence"/>
</dbReference>
<evidence type="ECO:0000256" key="2">
    <source>
        <dbReference type="ARBA" id="ARBA00022777"/>
    </source>
</evidence>
<evidence type="ECO:0000313" key="4">
    <source>
        <dbReference type="EMBL" id="OKL42397.1"/>
    </source>
</evidence>
<dbReference type="Pfam" id="PF02734">
    <property type="entry name" value="Dak2"/>
    <property type="match status" value="1"/>
</dbReference>
<feature type="non-terminal residue" evidence="4">
    <location>
        <position position="141"/>
    </location>
</feature>
<dbReference type="PANTHER" id="PTHR28629:SF4">
    <property type="entry name" value="TRIOKINASE_FMN CYCLASE"/>
    <property type="match status" value="1"/>
</dbReference>
<dbReference type="RefSeq" id="WP_073833446.1">
    <property type="nucleotide sequence ID" value="NZ_LVVZ01000043.1"/>
</dbReference>
<keyword evidence="2 4" id="KW-0418">Kinase</keyword>
<dbReference type="InterPro" id="IPR004007">
    <property type="entry name" value="DhaL_dom"/>
</dbReference>
<dbReference type="EMBL" id="LVVZ01000043">
    <property type="protein sequence ID" value="OKL42397.1"/>
    <property type="molecule type" value="Genomic_DNA"/>
</dbReference>
<dbReference type="PROSITE" id="PS51480">
    <property type="entry name" value="DHAL"/>
    <property type="match status" value="1"/>
</dbReference>